<sequence>MIFANTYTTIKLAKVMLAAPSAVKMYGGLGEWALGTWGRFFTVVSQVGVCLLVPRAFLVLDNTLLDVLFQDSYRHIFCTIFMALMTVPVWLIPTMKESAGMAFAGCMDTIIADAIALSVLLWKMLDHGLIPSPDVTLYQVLTSFGKLALAYGAVIVVADISA</sequence>
<proteinExistence type="predicted"/>
<feature type="transmembrane region" description="Helical" evidence="1">
    <location>
        <begin position="99"/>
        <end position="125"/>
    </location>
</feature>
<comment type="caution">
    <text evidence="2">The sequence shown here is derived from an EMBL/GenBank/DDBJ whole genome shotgun (WGS) entry which is preliminary data.</text>
</comment>
<dbReference type="PANTHER" id="PTHR22950:SF349">
    <property type="entry name" value="AMINO ACID TRANSPORTER TRANSMEMBRANE DOMAIN-CONTAINING PROTEIN"/>
    <property type="match status" value="1"/>
</dbReference>
<evidence type="ECO:0008006" key="4">
    <source>
        <dbReference type="Google" id="ProtNLM"/>
    </source>
</evidence>
<dbReference type="AlphaFoldDB" id="A0ABD3F826"/>
<gene>
    <name evidence="2" type="ORF">V7S43_013418</name>
</gene>
<protein>
    <recommendedName>
        <fullName evidence="4">Amino acid transporter transmembrane domain-containing protein</fullName>
    </recommendedName>
</protein>
<feature type="transmembrane region" description="Helical" evidence="1">
    <location>
        <begin position="72"/>
        <end position="92"/>
    </location>
</feature>
<keyword evidence="1" id="KW-0812">Transmembrane</keyword>
<keyword evidence="3" id="KW-1185">Reference proteome</keyword>
<evidence type="ECO:0000256" key="1">
    <source>
        <dbReference type="SAM" id="Phobius"/>
    </source>
</evidence>
<dbReference type="Proteomes" id="UP001632037">
    <property type="component" value="Unassembled WGS sequence"/>
</dbReference>
<keyword evidence="1" id="KW-0472">Membrane</keyword>
<dbReference type="EMBL" id="JBIMZQ010000035">
    <property type="protein sequence ID" value="KAL3661659.1"/>
    <property type="molecule type" value="Genomic_DNA"/>
</dbReference>
<dbReference type="PANTHER" id="PTHR22950">
    <property type="entry name" value="AMINO ACID TRANSPORTER"/>
    <property type="match status" value="1"/>
</dbReference>
<evidence type="ECO:0000313" key="2">
    <source>
        <dbReference type="EMBL" id="KAL3661659.1"/>
    </source>
</evidence>
<accession>A0ABD3F826</accession>
<name>A0ABD3F826_9STRA</name>
<reference evidence="2 3" key="1">
    <citation type="submission" date="2024-09" db="EMBL/GenBank/DDBJ databases">
        <title>Genome sequencing and assembly of Phytophthora oleae, isolate VK10A, causative agent of rot of olive drupes.</title>
        <authorList>
            <person name="Conti Taguali S."/>
            <person name="Riolo M."/>
            <person name="La Spada F."/>
            <person name="Cacciola S.O."/>
            <person name="Dionisio G."/>
        </authorList>
    </citation>
    <scope>NUCLEOTIDE SEQUENCE [LARGE SCALE GENOMIC DNA]</scope>
    <source>
        <strain evidence="2 3">VK10A</strain>
    </source>
</reference>
<feature type="transmembrane region" description="Helical" evidence="1">
    <location>
        <begin position="137"/>
        <end position="158"/>
    </location>
</feature>
<organism evidence="2 3">
    <name type="scientific">Phytophthora oleae</name>
    <dbReference type="NCBI Taxonomy" id="2107226"/>
    <lineage>
        <taxon>Eukaryota</taxon>
        <taxon>Sar</taxon>
        <taxon>Stramenopiles</taxon>
        <taxon>Oomycota</taxon>
        <taxon>Peronosporomycetes</taxon>
        <taxon>Peronosporales</taxon>
        <taxon>Peronosporaceae</taxon>
        <taxon>Phytophthora</taxon>
    </lineage>
</organism>
<feature type="transmembrane region" description="Helical" evidence="1">
    <location>
        <begin position="40"/>
        <end position="60"/>
    </location>
</feature>
<evidence type="ECO:0000313" key="3">
    <source>
        <dbReference type="Proteomes" id="UP001632037"/>
    </source>
</evidence>
<keyword evidence="1" id="KW-1133">Transmembrane helix</keyword>